<reference evidence="2" key="1">
    <citation type="journal article" date="2019" name="Int. J. Syst. Evol. Microbiol.">
        <title>The Global Catalogue of Microorganisms (GCM) 10K type strain sequencing project: providing services to taxonomists for standard genome sequencing and annotation.</title>
        <authorList>
            <consortium name="The Broad Institute Genomics Platform"/>
            <consortium name="The Broad Institute Genome Sequencing Center for Infectious Disease"/>
            <person name="Wu L."/>
            <person name="Ma J."/>
        </authorList>
    </citation>
    <scope>NUCLEOTIDE SEQUENCE [LARGE SCALE GENOMIC DNA]</scope>
    <source>
        <strain evidence="2">KCTC 42903</strain>
    </source>
</reference>
<proteinExistence type="predicted"/>
<evidence type="ECO:0000313" key="1">
    <source>
        <dbReference type="EMBL" id="MFD2534671.1"/>
    </source>
</evidence>
<gene>
    <name evidence="1" type="ORF">ACFSQS_06090</name>
</gene>
<sequence>MASKLKYHSFSVAPLSIYFDNNSSGLALSGAVSFTYKKHLFSLGLSAGSEFIIIGRYANNFEQINLLYGKELKLSRTLFLDLHTGAGYFSLSATAINPNKLGEERATTMGFPIKTTFRVLIGKKISLGLQFQANINSVRTKNKTYLWLCFILFTVIKKKLSLKSRDGLLSFFTVTSNF</sequence>
<dbReference type="RefSeq" id="WP_388015692.1">
    <property type="nucleotide sequence ID" value="NZ_JBHUDT010000002.1"/>
</dbReference>
<evidence type="ECO:0000313" key="2">
    <source>
        <dbReference type="Proteomes" id="UP001597441"/>
    </source>
</evidence>
<dbReference type="Proteomes" id="UP001597441">
    <property type="component" value="Unassembled WGS sequence"/>
</dbReference>
<dbReference type="EMBL" id="JBHULK010000002">
    <property type="protein sequence ID" value="MFD2534671.1"/>
    <property type="molecule type" value="Genomic_DNA"/>
</dbReference>
<accession>A0ABW5JR04</accession>
<name>A0ABW5JR04_9FLAO</name>
<evidence type="ECO:0008006" key="3">
    <source>
        <dbReference type="Google" id="ProtNLM"/>
    </source>
</evidence>
<organism evidence="1 2">
    <name type="scientific">Gelatiniphilus marinus</name>
    <dbReference type="NCBI Taxonomy" id="1759464"/>
    <lineage>
        <taxon>Bacteria</taxon>
        <taxon>Pseudomonadati</taxon>
        <taxon>Bacteroidota</taxon>
        <taxon>Flavobacteriia</taxon>
        <taxon>Flavobacteriales</taxon>
        <taxon>Flavobacteriaceae</taxon>
        <taxon>Gelatiniphilus</taxon>
    </lineage>
</organism>
<comment type="caution">
    <text evidence="1">The sequence shown here is derived from an EMBL/GenBank/DDBJ whole genome shotgun (WGS) entry which is preliminary data.</text>
</comment>
<keyword evidence="2" id="KW-1185">Reference proteome</keyword>
<protein>
    <recommendedName>
        <fullName evidence="3">DUF5723 domain-containing protein</fullName>
    </recommendedName>
</protein>